<evidence type="ECO:0000256" key="3">
    <source>
        <dbReference type="ARBA" id="ARBA00022448"/>
    </source>
</evidence>
<evidence type="ECO:0000259" key="13">
    <source>
        <dbReference type="Pfam" id="PF02932"/>
    </source>
</evidence>
<evidence type="ECO:0000259" key="12">
    <source>
        <dbReference type="Pfam" id="PF02931"/>
    </source>
</evidence>
<dbReference type="InterPro" id="IPR038050">
    <property type="entry name" value="Neuro_actylchol_rec"/>
</dbReference>
<keyword evidence="6" id="KW-0732">Signal</keyword>
<dbReference type="Gene3D" id="2.70.170.10">
    <property type="entry name" value="Neurotransmitter-gated ion-channel ligand-binding domain"/>
    <property type="match status" value="1"/>
</dbReference>
<feature type="transmembrane region" description="Helical" evidence="11">
    <location>
        <begin position="145"/>
        <end position="167"/>
    </location>
</feature>
<evidence type="ECO:0000256" key="5">
    <source>
        <dbReference type="ARBA" id="ARBA00022692"/>
    </source>
</evidence>
<comment type="subcellular location">
    <subcellularLocation>
        <location evidence="2">Cell membrane</location>
    </subcellularLocation>
    <subcellularLocation>
        <location evidence="1">Membrane</location>
        <topology evidence="1">Multi-pass membrane protein</topology>
    </subcellularLocation>
</comment>
<dbReference type="GO" id="GO:0005254">
    <property type="term" value="F:chloride channel activity"/>
    <property type="evidence" value="ECO:0007669"/>
    <property type="project" value="UniProtKB-ARBA"/>
</dbReference>
<evidence type="ECO:0000256" key="2">
    <source>
        <dbReference type="ARBA" id="ARBA00004236"/>
    </source>
</evidence>
<evidence type="ECO:0000256" key="8">
    <source>
        <dbReference type="ARBA" id="ARBA00023065"/>
    </source>
</evidence>
<dbReference type="SUPFAM" id="SSF90112">
    <property type="entry name" value="Neurotransmitter-gated ion-channel transmembrane pore"/>
    <property type="match status" value="1"/>
</dbReference>
<dbReference type="GO" id="GO:0005230">
    <property type="term" value="F:extracellular ligand-gated monoatomic ion channel activity"/>
    <property type="evidence" value="ECO:0007669"/>
    <property type="project" value="InterPro"/>
</dbReference>
<dbReference type="EMBL" id="MUJZ01033545">
    <property type="protein sequence ID" value="OTF77269.1"/>
    <property type="molecule type" value="Genomic_DNA"/>
</dbReference>
<organism evidence="14 15">
    <name type="scientific">Euroglyphus maynei</name>
    <name type="common">Mayne's house dust mite</name>
    <dbReference type="NCBI Taxonomy" id="6958"/>
    <lineage>
        <taxon>Eukaryota</taxon>
        <taxon>Metazoa</taxon>
        <taxon>Ecdysozoa</taxon>
        <taxon>Arthropoda</taxon>
        <taxon>Chelicerata</taxon>
        <taxon>Arachnida</taxon>
        <taxon>Acari</taxon>
        <taxon>Acariformes</taxon>
        <taxon>Sarcoptiformes</taxon>
        <taxon>Astigmata</taxon>
        <taxon>Psoroptidia</taxon>
        <taxon>Analgoidea</taxon>
        <taxon>Pyroglyphidae</taxon>
        <taxon>Pyroglyphinae</taxon>
        <taxon>Euroglyphus</taxon>
    </lineage>
</organism>
<evidence type="ECO:0000313" key="14">
    <source>
        <dbReference type="EMBL" id="OTF77269.1"/>
    </source>
</evidence>
<evidence type="ECO:0000256" key="1">
    <source>
        <dbReference type="ARBA" id="ARBA00004141"/>
    </source>
</evidence>
<dbReference type="OrthoDB" id="203862at2759"/>
<proteinExistence type="predicted"/>
<dbReference type="AlphaFoldDB" id="A0A1Y3B8V2"/>
<dbReference type="CDD" id="cd19049">
    <property type="entry name" value="LGIC_TM_anion"/>
    <property type="match status" value="1"/>
</dbReference>
<dbReference type="InterPro" id="IPR006029">
    <property type="entry name" value="Neurotrans-gated_channel_TM"/>
</dbReference>
<accession>A0A1Y3B8V2</accession>
<keyword evidence="9 11" id="KW-0472">Membrane</keyword>
<dbReference type="InterPro" id="IPR006202">
    <property type="entry name" value="Neur_chan_lig-bd"/>
</dbReference>
<dbReference type="Gene3D" id="1.20.58.390">
    <property type="entry name" value="Neurotransmitter-gated ion-channel transmembrane domain"/>
    <property type="match status" value="1"/>
</dbReference>
<feature type="transmembrane region" description="Helical" evidence="11">
    <location>
        <begin position="80"/>
        <end position="104"/>
    </location>
</feature>
<evidence type="ECO:0000256" key="6">
    <source>
        <dbReference type="ARBA" id="ARBA00022729"/>
    </source>
</evidence>
<dbReference type="PANTHER" id="PTHR18945">
    <property type="entry name" value="NEUROTRANSMITTER GATED ION CHANNEL"/>
    <property type="match status" value="1"/>
</dbReference>
<dbReference type="GO" id="GO:0099095">
    <property type="term" value="F:ligand-gated monoatomic anion channel activity"/>
    <property type="evidence" value="ECO:0007669"/>
    <property type="project" value="UniProtKB-ARBA"/>
</dbReference>
<feature type="domain" description="Neurotransmitter-gated ion-channel ligand-binding" evidence="12">
    <location>
        <begin position="1"/>
        <end position="79"/>
    </location>
</feature>
<evidence type="ECO:0000256" key="9">
    <source>
        <dbReference type="ARBA" id="ARBA00023136"/>
    </source>
</evidence>
<keyword evidence="5 11" id="KW-0812">Transmembrane</keyword>
<feature type="domain" description="Neurotransmitter-gated ion-channel transmembrane" evidence="13">
    <location>
        <begin position="87"/>
        <end position="169"/>
    </location>
</feature>
<evidence type="ECO:0000256" key="10">
    <source>
        <dbReference type="ARBA" id="ARBA00023303"/>
    </source>
</evidence>
<name>A0A1Y3B8V2_EURMA</name>
<sequence length="261" mass="30669">MDLHSFPMDKQSCPLILGSYGFPSDQLVYIWDRKPVTFNQKDFTLSQFDIVKTIYRNGTFLFKRGNHSMLQVNFNLRRHVGYFLIQIYVPCSLIVVLSWVSFWINREATSDRVGLGVTAVLTLSTFGLDSRSDLPRVSYATALDWYTVMCFLFVVFTLLEFAGVHYFTKVGTGEVPVIEIDDDWIKSSNDSDNSDDYDIDKNFNEIIDADYGFNEKLYRQRQLRRRRRQQLRSKSIITKSGQNYRSRLRIVQQRRDWLNNN</sequence>
<keyword evidence="15" id="KW-1185">Reference proteome</keyword>
<dbReference type="PRINTS" id="PR00253">
    <property type="entry name" value="GABAARECEPTR"/>
</dbReference>
<dbReference type="Pfam" id="PF02931">
    <property type="entry name" value="Neur_chan_LBD"/>
    <property type="match status" value="1"/>
</dbReference>
<evidence type="ECO:0000256" key="7">
    <source>
        <dbReference type="ARBA" id="ARBA00022989"/>
    </source>
</evidence>
<dbReference type="InterPro" id="IPR006201">
    <property type="entry name" value="Neur_channel"/>
</dbReference>
<keyword evidence="10" id="KW-0407">Ion channel</keyword>
<keyword evidence="8" id="KW-0406">Ion transport</keyword>
<keyword evidence="4" id="KW-1003">Cell membrane</keyword>
<dbReference type="Proteomes" id="UP000194236">
    <property type="component" value="Unassembled WGS sequence"/>
</dbReference>
<keyword evidence="3" id="KW-0813">Transport</keyword>
<protein>
    <submittedName>
        <fullName evidence="14">Gamma-aminobutyric acid receptor alpha-like protein</fullName>
    </submittedName>
</protein>
<evidence type="ECO:0000313" key="15">
    <source>
        <dbReference type="Proteomes" id="UP000194236"/>
    </source>
</evidence>
<dbReference type="GO" id="GO:0004888">
    <property type="term" value="F:transmembrane signaling receptor activity"/>
    <property type="evidence" value="ECO:0007669"/>
    <property type="project" value="InterPro"/>
</dbReference>
<evidence type="ECO:0000256" key="4">
    <source>
        <dbReference type="ARBA" id="ARBA00022475"/>
    </source>
</evidence>
<dbReference type="SUPFAM" id="SSF63712">
    <property type="entry name" value="Nicotinic receptor ligand binding domain-like"/>
    <property type="match status" value="1"/>
</dbReference>
<feature type="non-terminal residue" evidence="14">
    <location>
        <position position="261"/>
    </location>
</feature>
<comment type="caution">
    <text evidence="14">The sequence shown here is derived from an EMBL/GenBank/DDBJ whole genome shotgun (WGS) entry which is preliminary data.</text>
</comment>
<dbReference type="InterPro" id="IPR006028">
    <property type="entry name" value="GABAA/Glycine_rcpt"/>
</dbReference>
<dbReference type="InterPro" id="IPR036719">
    <property type="entry name" value="Neuro-gated_channel_TM_sf"/>
</dbReference>
<reference evidence="14 15" key="1">
    <citation type="submission" date="2017-03" db="EMBL/GenBank/DDBJ databases">
        <title>Genome Survey of Euroglyphus maynei.</title>
        <authorList>
            <person name="Arlian L.G."/>
            <person name="Morgan M.S."/>
            <person name="Rider S.D."/>
        </authorList>
    </citation>
    <scope>NUCLEOTIDE SEQUENCE [LARGE SCALE GENOMIC DNA]</scope>
    <source>
        <strain evidence="14">Arlian Lab</strain>
        <tissue evidence="14">Whole body</tissue>
    </source>
</reference>
<evidence type="ECO:0000256" key="11">
    <source>
        <dbReference type="SAM" id="Phobius"/>
    </source>
</evidence>
<keyword evidence="7 11" id="KW-1133">Transmembrane helix</keyword>
<gene>
    <name evidence="14" type="ORF">BLA29_009039</name>
</gene>
<dbReference type="Pfam" id="PF02932">
    <property type="entry name" value="Neur_chan_memb"/>
    <property type="match status" value="1"/>
</dbReference>
<dbReference type="InterPro" id="IPR036734">
    <property type="entry name" value="Neur_chan_lig-bd_sf"/>
</dbReference>
<dbReference type="GO" id="GO:0005886">
    <property type="term" value="C:plasma membrane"/>
    <property type="evidence" value="ECO:0007669"/>
    <property type="project" value="UniProtKB-SubCell"/>
</dbReference>
<keyword evidence="14" id="KW-0675">Receptor</keyword>